<dbReference type="EMBL" id="AUWU02000003">
    <property type="protein sequence ID" value="KAH0575499.1"/>
    <property type="molecule type" value="Genomic_DNA"/>
</dbReference>
<dbReference type="VEuPathDB" id="GiardiaDB:SS50377_23132"/>
<proteinExistence type="predicted"/>
<evidence type="ECO:0000313" key="1">
    <source>
        <dbReference type="EMBL" id="EST41692.1"/>
    </source>
</evidence>
<organism evidence="1">
    <name type="scientific">Spironucleus salmonicida</name>
    <dbReference type="NCBI Taxonomy" id="348837"/>
    <lineage>
        <taxon>Eukaryota</taxon>
        <taxon>Metamonada</taxon>
        <taxon>Diplomonadida</taxon>
        <taxon>Hexamitidae</taxon>
        <taxon>Hexamitinae</taxon>
        <taxon>Spironucleus</taxon>
    </lineage>
</organism>
<dbReference type="Proteomes" id="UP000018208">
    <property type="component" value="Unassembled WGS sequence"/>
</dbReference>
<gene>
    <name evidence="1" type="ORF">SS50377_18780</name>
    <name evidence="2" type="ORF">SS50377_23132</name>
</gene>
<keyword evidence="3" id="KW-1185">Reference proteome</keyword>
<dbReference type="AlphaFoldDB" id="V6LBB9"/>
<evidence type="ECO:0000313" key="3">
    <source>
        <dbReference type="Proteomes" id="UP000018208"/>
    </source>
</evidence>
<reference evidence="2" key="2">
    <citation type="submission" date="2020-12" db="EMBL/GenBank/DDBJ databases">
        <title>New Spironucleus salmonicida genome in near-complete chromosomes.</title>
        <authorList>
            <person name="Xu F."/>
            <person name="Kurt Z."/>
            <person name="Jimenez-Gonzalez A."/>
            <person name="Astvaldsson A."/>
            <person name="Andersson J.O."/>
            <person name="Svard S.G."/>
        </authorList>
    </citation>
    <scope>NUCLEOTIDE SEQUENCE</scope>
    <source>
        <strain evidence="2">ATCC 50377</strain>
    </source>
</reference>
<reference evidence="1 2" key="1">
    <citation type="journal article" date="2014" name="PLoS Genet.">
        <title>The Genome of Spironucleus salmonicida Highlights a Fish Pathogen Adapted to Fluctuating Environments.</title>
        <authorList>
            <person name="Xu F."/>
            <person name="Jerlstrom-Hultqvist J."/>
            <person name="Einarsson E."/>
            <person name="Astvaldsson A."/>
            <person name="Svard S.G."/>
            <person name="Andersson J.O."/>
        </authorList>
    </citation>
    <scope>NUCLEOTIDE SEQUENCE</scope>
    <source>
        <strain evidence="2">ATCC 50377</strain>
    </source>
</reference>
<accession>V6LBB9</accession>
<dbReference type="EMBL" id="KI546168">
    <property type="protein sequence ID" value="EST41692.1"/>
    <property type="molecule type" value="Genomic_DNA"/>
</dbReference>
<evidence type="ECO:0000313" key="2">
    <source>
        <dbReference type="EMBL" id="KAH0575499.1"/>
    </source>
</evidence>
<protein>
    <submittedName>
        <fullName evidence="1">Uncharacterized protein</fullName>
    </submittedName>
</protein>
<name>V6LBB9_9EUKA</name>
<sequence length="231" mass="26384">MPQLVEHVLSSGDIIPNHFNNVNETNFSHDELENAWIQFVNSDQPLTSPQDKTPKIQLSDVQQIPQKQHLLIRFNDQISRRKQTQLPKKIFAHPLQKLAPTTTLKHKQLTQFLSLSDLEYDILLSQNQIKPKTLAIIHSLKTIQVTTKEITYLHSFSSMVSPKNAAIFFDLEMNNFCLVNCGYDGDMNESIGVEIQGIQLKNGQKCSLSNQKAVFRVAGVWHLWRPIKTGK</sequence>